<keyword evidence="1" id="KW-1133">Transmembrane helix</keyword>
<keyword evidence="3" id="KW-1185">Reference proteome</keyword>
<reference evidence="3" key="1">
    <citation type="journal article" date="2019" name="Int. J. Syst. Evol. Microbiol.">
        <title>The Global Catalogue of Microorganisms (GCM) 10K type strain sequencing project: providing services to taxonomists for standard genome sequencing and annotation.</title>
        <authorList>
            <consortium name="The Broad Institute Genomics Platform"/>
            <consortium name="The Broad Institute Genome Sequencing Center for Infectious Disease"/>
            <person name="Wu L."/>
            <person name="Ma J."/>
        </authorList>
    </citation>
    <scope>NUCLEOTIDE SEQUENCE [LARGE SCALE GENOMIC DNA]</scope>
    <source>
        <strain evidence="3">CGMCC 4.5798</strain>
    </source>
</reference>
<sequence length="153" mass="16717">MALDIKIYSGVAKNWNAAHFGTHVAYSLIEFEGGKKIGEMRATERLNDVLEPALRSGQALKLHVAMPVEGSILTLIAFEQADGVTFAEDVPPLPAMLALAPRLALIFGILLLPAFGLGILLLGAWSSMRSRIRPLIELREYVQRLPRATLVKS</sequence>
<dbReference type="EMBL" id="JBHSMZ010000004">
    <property type="protein sequence ID" value="MFC5548215.1"/>
    <property type="molecule type" value="Genomic_DNA"/>
</dbReference>
<accession>A0ABW0RXA5</accession>
<gene>
    <name evidence="2" type="ORF">ACFPO9_06765</name>
</gene>
<keyword evidence="1" id="KW-0472">Membrane</keyword>
<protein>
    <recommendedName>
        <fullName evidence="4">DUF3592 domain-containing protein</fullName>
    </recommendedName>
</protein>
<evidence type="ECO:0000313" key="2">
    <source>
        <dbReference type="EMBL" id="MFC5548215.1"/>
    </source>
</evidence>
<organism evidence="2 3">
    <name type="scientific">Massilia aerilata</name>
    <dbReference type="NCBI Taxonomy" id="453817"/>
    <lineage>
        <taxon>Bacteria</taxon>
        <taxon>Pseudomonadati</taxon>
        <taxon>Pseudomonadota</taxon>
        <taxon>Betaproteobacteria</taxon>
        <taxon>Burkholderiales</taxon>
        <taxon>Oxalobacteraceae</taxon>
        <taxon>Telluria group</taxon>
        <taxon>Massilia</taxon>
    </lineage>
</organism>
<keyword evidence="1" id="KW-0812">Transmembrane</keyword>
<feature type="transmembrane region" description="Helical" evidence="1">
    <location>
        <begin position="103"/>
        <end position="125"/>
    </location>
</feature>
<comment type="caution">
    <text evidence="2">The sequence shown here is derived from an EMBL/GenBank/DDBJ whole genome shotgun (WGS) entry which is preliminary data.</text>
</comment>
<dbReference type="Proteomes" id="UP001596086">
    <property type="component" value="Unassembled WGS sequence"/>
</dbReference>
<name>A0ABW0RXA5_9BURK</name>
<dbReference type="RefSeq" id="WP_379768726.1">
    <property type="nucleotide sequence ID" value="NZ_JBHSMZ010000004.1"/>
</dbReference>
<evidence type="ECO:0008006" key="4">
    <source>
        <dbReference type="Google" id="ProtNLM"/>
    </source>
</evidence>
<evidence type="ECO:0000313" key="3">
    <source>
        <dbReference type="Proteomes" id="UP001596086"/>
    </source>
</evidence>
<evidence type="ECO:0000256" key="1">
    <source>
        <dbReference type="SAM" id="Phobius"/>
    </source>
</evidence>
<proteinExistence type="predicted"/>